<evidence type="ECO:0000256" key="1">
    <source>
        <dbReference type="SAM" id="MobiDB-lite"/>
    </source>
</evidence>
<sequence>MRRVVQSFLHARQLLLSPTTTAAAFATTSTNTMPPTVMRRGWVCAECRRNLFRKTAVRGVHSMLPNPAAEEGNAEARTTEEQRKKAATGNGNGNGARGGEKMSLGSQPLAQFIEETLDLSPQLPDFNKRTPVTVARLLFESDVAKPSNNRFVDLPQHARNWELWRTLLIFRKRTFQDQGVKDVWKGMKMRGAFDLPTVGYDADVFWGIFVDAGLKDAEFLNEVVEYAKELSERTNREAQWAPLYDEIILHHLTNMSENTVPLHWTLFPEFGSQNWGKLFQKAWEKQLHPKCHHLARKIHATLPRPTMYRYVIRSLCQRNEHYEAWRWHKHFLKHGDIPRESSAANELVEHNAQTGRKGMLEHILRSFDRGGIPIVESTIRTALQSRRSPTEAADIIFSLGPDIPNEAKADRFWCTLFSLVPVKEAFAYAMDFGKGCVVGEATVEKAMKLLERDREETAMILERTGLSVKLPDYPPPILQPQATPMDPSNIQLQHLLREGQIRNALAYLAQLQQSSTPLSRQSVALLFSALLRPRAPGKRPMHVPHIFPYGKDIDATTLLLFSLQRSGTKIPFVLWKELFRRLGMTQRLEELESLAFKLIRVYRPNGIPEISRENPYRKLFTPTVQRAFVEWGFLHMSDQLWGVQVLREMKSQGVYVDTRSVFRAVRVRAARMEGIDAASAEQLVERVSKEFGERVGDPEVLIRDRIEGRMFGDAEEDLREEIKQERRAGQSPGEQDEEGW</sequence>
<dbReference type="AlphaFoldDB" id="A0A5J5F4T5"/>
<proteinExistence type="predicted"/>
<evidence type="ECO:0000313" key="4">
    <source>
        <dbReference type="Proteomes" id="UP000326924"/>
    </source>
</evidence>
<keyword evidence="2" id="KW-0732">Signal</keyword>
<evidence type="ECO:0000256" key="2">
    <source>
        <dbReference type="SAM" id="SignalP"/>
    </source>
</evidence>
<name>A0A5J5F4T5_9PEZI</name>
<reference evidence="3 4" key="1">
    <citation type="submission" date="2019-09" db="EMBL/GenBank/DDBJ databases">
        <title>Draft genome of the ectomycorrhizal ascomycete Sphaerosporella brunnea.</title>
        <authorList>
            <consortium name="DOE Joint Genome Institute"/>
            <person name="Benucci G.M."/>
            <person name="Marozzi G."/>
            <person name="Antonielli L."/>
            <person name="Sanchez S."/>
            <person name="Marco P."/>
            <person name="Wang X."/>
            <person name="Falini L.B."/>
            <person name="Barry K."/>
            <person name="Haridas S."/>
            <person name="Lipzen A."/>
            <person name="Labutti K."/>
            <person name="Grigoriev I.V."/>
            <person name="Murat C."/>
            <person name="Martin F."/>
            <person name="Albertini E."/>
            <person name="Donnini D."/>
            <person name="Bonito G."/>
        </authorList>
    </citation>
    <scope>NUCLEOTIDE SEQUENCE [LARGE SCALE GENOMIC DNA]</scope>
    <source>
        <strain evidence="3 4">Sb_GMNB300</strain>
    </source>
</reference>
<dbReference type="InParanoid" id="A0A5J5F4T5"/>
<evidence type="ECO:0008006" key="5">
    <source>
        <dbReference type="Google" id="ProtNLM"/>
    </source>
</evidence>
<feature type="region of interest" description="Disordered" evidence="1">
    <location>
        <begin position="63"/>
        <end position="103"/>
    </location>
</feature>
<dbReference type="EMBL" id="VXIS01000035">
    <property type="protein sequence ID" value="KAA8911460.1"/>
    <property type="molecule type" value="Genomic_DNA"/>
</dbReference>
<feature type="region of interest" description="Disordered" evidence="1">
    <location>
        <begin position="713"/>
        <end position="740"/>
    </location>
</feature>
<gene>
    <name evidence="3" type="ORF">FN846DRAFT_935707</name>
</gene>
<comment type="caution">
    <text evidence="3">The sequence shown here is derived from an EMBL/GenBank/DDBJ whole genome shotgun (WGS) entry which is preliminary data.</text>
</comment>
<feature type="chain" id="PRO_5023937750" description="Pentatricopeptide repeat domain-containing protein" evidence="2">
    <location>
        <begin position="25"/>
        <end position="740"/>
    </location>
</feature>
<feature type="signal peptide" evidence="2">
    <location>
        <begin position="1"/>
        <end position="24"/>
    </location>
</feature>
<organism evidence="3 4">
    <name type="scientific">Sphaerosporella brunnea</name>
    <dbReference type="NCBI Taxonomy" id="1250544"/>
    <lineage>
        <taxon>Eukaryota</taxon>
        <taxon>Fungi</taxon>
        <taxon>Dikarya</taxon>
        <taxon>Ascomycota</taxon>
        <taxon>Pezizomycotina</taxon>
        <taxon>Pezizomycetes</taxon>
        <taxon>Pezizales</taxon>
        <taxon>Pyronemataceae</taxon>
        <taxon>Sphaerosporella</taxon>
    </lineage>
</organism>
<dbReference type="Proteomes" id="UP000326924">
    <property type="component" value="Unassembled WGS sequence"/>
</dbReference>
<keyword evidence="4" id="KW-1185">Reference proteome</keyword>
<dbReference type="OrthoDB" id="5366531at2759"/>
<accession>A0A5J5F4T5</accession>
<protein>
    <recommendedName>
        <fullName evidence="5">Pentatricopeptide repeat domain-containing protein</fullName>
    </recommendedName>
</protein>
<evidence type="ECO:0000313" key="3">
    <source>
        <dbReference type="EMBL" id="KAA8911460.1"/>
    </source>
</evidence>